<keyword evidence="2" id="KW-1185">Reference proteome</keyword>
<accession>A0ACB8CHE8</accession>
<evidence type="ECO:0000313" key="1">
    <source>
        <dbReference type="EMBL" id="KAH7942091.1"/>
    </source>
</evidence>
<evidence type="ECO:0000313" key="2">
    <source>
        <dbReference type="Proteomes" id="UP000821865"/>
    </source>
</evidence>
<protein>
    <submittedName>
        <fullName evidence="1">Uncharacterized protein</fullName>
    </submittedName>
</protein>
<comment type="caution">
    <text evidence="1">The sequence shown here is derived from an EMBL/GenBank/DDBJ whole genome shotgun (WGS) entry which is preliminary data.</text>
</comment>
<sequence>MSLDFGDFLENSRYADVEFIVKSDAYSASKTFKAHKQLLALRSDVFGAMFYGSLRERDTVLIQDLNPDGFRGLLKYVYTGRPAINNIEDAMYTRSAADKYLFNDLKNICTKYINDHLKADNVCKLIDYSFVANGEVIDDVVEQVIQDNAASVLSSAEFTLSMEQTVNFVLDRVPGVPAKVVIMAVYRWAVVHCSAEVASCDPSGRVANAVRPFLPKLKFLALSPRQMTKFVTAEITRDILSKEEAFAILCEIVEPGTAAALPEWLNPEGDVYARPKSSSREPPCKRRR</sequence>
<name>A0ACB8CHE8_DERSI</name>
<dbReference type="EMBL" id="CM023476">
    <property type="protein sequence ID" value="KAH7942091.1"/>
    <property type="molecule type" value="Genomic_DNA"/>
</dbReference>
<organism evidence="1 2">
    <name type="scientific">Dermacentor silvarum</name>
    <name type="common">Tick</name>
    <dbReference type="NCBI Taxonomy" id="543639"/>
    <lineage>
        <taxon>Eukaryota</taxon>
        <taxon>Metazoa</taxon>
        <taxon>Ecdysozoa</taxon>
        <taxon>Arthropoda</taxon>
        <taxon>Chelicerata</taxon>
        <taxon>Arachnida</taxon>
        <taxon>Acari</taxon>
        <taxon>Parasitiformes</taxon>
        <taxon>Ixodida</taxon>
        <taxon>Ixodoidea</taxon>
        <taxon>Ixodidae</taxon>
        <taxon>Rhipicephalinae</taxon>
        <taxon>Dermacentor</taxon>
    </lineage>
</organism>
<proteinExistence type="predicted"/>
<dbReference type="Proteomes" id="UP000821865">
    <property type="component" value="Chromosome 7"/>
</dbReference>
<gene>
    <name evidence="1" type="ORF">HPB49_020452</name>
</gene>
<reference evidence="1" key="1">
    <citation type="submission" date="2020-05" db="EMBL/GenBank/DDBJ databases">
        <title>Large-scale comparative analyses of tick genomes elucidate their genetic diversity and vector capacities.</title>
        <authorList>
            <person name="Jia N."/>
            <person name="Wang J."/>
            <person name="Shi W."/>
            <person name="Du L."/>
            <person name="Sun Y."/>
            <person name="Zhan W."/>
            <person name="Jiang J."/>
            <person name="Wang Q."/>
            <person name="Zhang B."/>
            <person name="Ji P."/>
            <person name="Sakyi L.B."/>
            <person name="Cui X."/>
            <person name="Yuan T."/>
            <person name="Jiang B."/>
            <person name="Yang W."/>
            <person name="Lam T.T.-Y."/>
            <person name="Chang Q."/>
            <person name="Ding S."/>
            <person name="Wang X."/>
            <person name="Zhu J."/>
            <person name="Ruan X."/>
            <person name="Zhao L."/>
            <person name="Wei J."/>
            <person name="Que T."/>
            <person name="Du C."/>
            <person name="Cheng J."/>
            <person name="Dai P."/>
            <person name="Han X."/>
            <person name="Huang E."/>
            <person name="Gao Y."/>
            <person name="Liu J."/>
            <person name="Shao H."/>
            <person name="Ye R."/>
            <person name="Li L."/>
            <person name="Wei W."/>
            <person name="Wang X."/>
            <person name="Wang C."/>
            <person name="Yang T."/>
            <person name="Huo Q."/>
            <person name="Li W."/>
            <person name="Guo W."/>
            <person name="Chen H."/>
            <person name="Zhou L."/>
            <person name="Ni X."/>
            <person name="Tian J."/>
            <person name="Zhou Y."/>
            <person name="Sheng Y."/>
            <person name="Liu T."/>
            <person name="Pan Y."/>
            <person name="Xia L."/>
            <person name="Li J."/>
            <person name="Zhao F."/>
            <person name="Cao W."/>
        </authorList>
    </citation>
    <scope>NUCLEOTIDE SEQUENCE</scope>
    <source>
        <strain evidence="1">Dsil-2018</strain>
    </source>
</reference>